<name>A0A564WDM6_9PROT</name>
<accession>A0A564WDM6</accession>
<comment type="caution">
    <text evidence="2">The sequence shown here is derived from an EMBL/GenBank/DDBJ whole genome shotgun (WGS) entry which is preliminary data.</text>
</comment>
<protein>
    <submittedName>
        <fullName evidence="2">Uncharacterized protein</fullName>
    </submittedName>
</protein>
<proteinExistence type="predicted"/>
<keyword evidence="1" id="KW-0472">Membrane</keyword>
<dbReference type="AlphaFoldDB" id="A0A564WDM6"/>
<keyword evidence="3" id="KW-1185">Reference proteome</keyword>
<reference evidence="2" key="1">
    <citation type="submission" date="2018-11" db="EMBL/GenBank/DDBJ databases">
        <authorList>
            <person name="Onetto C."/>
        </authorList>
    </citation>
    <scope>NUCLEOTIDE SEQUENCE [LARGE SCALE GENOMIC DNA]</scope>
</reference>
<dbReference type="EMBL" id="UXAT02000017">
    <property type="protein sequence ID" value="VUX46572.1"/>
    <property type="molecule type" value="Genomic_DNA"/>
</dbReference>
<dbReference type="Proteomes" id="UP000326641">
    <property type="component" value="Unassembled WGS sequence"/>
</dbReference>
<feature type="transmembrane region" description="Helical" evidence="1">
    <location>
        <begin position="283"/>
        <end position="304"/>
    </location>
</feature>
<sequence length="387" mass="44175">METANISIGGQRLIICFQKRDTSDVLLPRKSVTGPLLLELQGRMWFVCIARSEDLSGIPQENLAGRIFIVSDNKRWRKEASAILKNAQKTMRKRDLSAEDFSGKDLSLLANTATEIATVSSFWVEFCMHRNGETNIRLDTAAQFYANATHIAASADKNHFHDLLCRQTFYFPKDICHRHQHHSPKTDTLADLYVSSNDIAWRREVLYALYRKIIHFKRNRTEDAVFDSKDMLAYAQAFQSICRKSGQHHQLPDFDGHSLECSLEAAHKDLTHKRETRRDHRSLFLGFVFSTLGIFLTIISLLQITDAEIKAPNQSLVAIATTFLQYPITFLVLFSAGALLLWCHPWYSPVFIDVVRFLQPLGQFWAAFVCFVFALSFGTILLALLLI</sequence>
<evidence type="ECO:0000256" key="1">
    <source>
        <dbReference type="SAM" id="Phobius"/>
    </source>
</evidence>
<evidence type="ECO:0000313" key="3">
    <source>
        <dbReference type="Proteomes" id="UP000326641"/>
    </source>
</evidence>
<feature type="transmembrane region" description="Helical" evidence="1">
    <location>
        <begin position="316"/>
        <end position="342"/>
    </location>
</feature>
<keyword evidence="1" id="KW-0812">Transmembrane</keyword>
<keyword evidence="1" id="KW-1133">Transmembrane helix</keyword>
<evidence type="ECO:0000313" key="2">
    <source>
        <dbReference type="EMBL" id="VUX46572.1"/>
    </source>
</evidence>
<organism evidence="2 3">
    <name type="scientific">Candidatus Defluviicoccus seviourii</name>
    <dbReference type="NCBI Taxonomy" id="2565273"/>
    <lineage>
        <taxon>Bacteria</taxon>
        <taxon>Pseudomonadati</taxon>
        <taxon>Pseudomonadota</taxon>
        <taxon>Alphaproteobacteria</taxon>
        <taxon>Rhodospirillales</taxon>
        <taxon>Rhodospirillaceae</taxon>
        <taxon>Defluviicoccus</taxon>
    </lineage>
</organism>
<gene>
    <name evidence="2" type="ORF">DF3PA_240027</name>
</gene>
<feature type="transmembrane region" description="Helical" evidence="1">
    <location>
        <begin position="362"/>
        <end position="386"/>
    </location>
</feature>